<keyword evidence="9" id="KW-0472">Membrane</keyword>
<dbReference type="Pfam" id="PF00004">
    <property type="entry name" value="AAA"/>
    <property type="match status" value="1"/>
</dbReference>
<feature type="domain" description="Ycf2 N-terminal" evidence="11">
    <location>
        <begin position="6"/>
        <end position="227"/>
    </location>
</feature>
<evidence type="ECO:0000256" key="7">
    <source>
        <dbReference type="ARBA" id="ARBA00022741"/>
    </source>
</evidence>
<keyword evidence="9" id="KW-0812">Transmembrane</keyword>
<keyword evidence="7" id="KW-0547">Nucleotide-binding</keyword>
<dbReference type="GO" id="GO:0005524">
    <property type="term" value="F:ATP binding"/>
    <property type="evidence" value="ECO:0007669"/>
    <property type="project" value="UniProtKB-KW"/>
</dbReference>
<keyword evidence="8" id="KW-0067">ATP-binding</keyword>
<dbReference type="Pfam" id="PF05695">
    <property type="entry name" value="Ycf2"/>
    <property type="match status" value="2"/>
</dbReference>
<protein>
    <recommendedName>
        <fullName evidence="4">Protein Ycf2</fullName>
    </recommendedName>
</protein>
<evidence type="ECO:0000256" key="1">
    <source>
        <dbReference type="ARBA" id="ARBA00002329"/>
    </source>
</evidence>
<evidence type="ECO:0000259" key="11">
    <source>
        <dbReference type="Pfam" id="PF05695"/>
    </source>
</evidence>
<dbReference type="GO" id="GO:0009507">
    <property type="term" value="C:chloroplast"/>
    <property type="evidence" value="ECO:0007669"/>
    <property type="project" value="UniProtKB-SubCell"/>
</dbReference>
<dbReference type="PANTHER" id="PTHR33078:SF92">
    <property type="entry name" value="PROTEIN YCF2"/>
    <property type="match status" value="1"/>
</dbReference>
<organism evidence="12">
    <name type="scientific">Gastrodia longistyla</name>
    <dbReference type="NCBI Taxonomy" id="2861180"/>
    <lineage>
        <taxon>Eukaryota</taxon>
        <taxon>Viridiplantae</taxon>
        <taxon>Streptophyta</taxon>
        <taxon>Embryophyta</taxon>
        <taxon>Tracheophyta</taxon>
        <taxon>Spermatophyta</taxon>
        <taxon>Magnoliopsida</taxon>
        <taxon>Liliopsida</taxon>
        <taxon>Asparagales</taxon>
        <taxon>Orchidaceae</taxon>
        <taxon>Epidendroideae</taxon>
        <taxon>Gastrodieae</taxon>
        <taxon>Gastrodia</taxon>
    </lineage>
</organism>
<evidence type="ECO:0000256" key="3">
    <source>
        <dbReference type="ARBA" id="ARBA00009361"/>
    </source>
</evidence>
<evidence type="ECO:0000256" key="5">
    <source>
        <dbReference type="ARBA" id="ARBA00022528"/>
    </source>
</evidence>
<feature type="transmembrane region" description="Helical" evidence="9">
    <location>
        <begin position="1721"/>
        <end position="1744"/>
    </location>
</feature>
<comment type="function">
    <text evidence="1">Probable ATPase of unknown function. Its presence in a non-photosynthetic plant (Epifagus virginiana) and experiments in tobacco indicate that it has an essential function which is probably not related to photosynthesis.</text>
</comment>
<accession>A0A8F7CF52</accession>
<feature type="domain" description="ATPase AAA-type core" evidence="10">
    <location>
        <begin position="1231"/>
        <end position="1397"/>
    </location>
</feature>
<dbReference type="InterPro" id="IPR056777">
    <property type="entry name" value="Ycf2_N"/>
</dbReference>
<dbReference type="PANTHER" id="PTHR33078">
    <property type="entry name" value="PROTEIN YCF2-RELATED"/>
    <property type="match status" value="1"/>
</dbReference>
<dbReference type="GO" id="GO:0016887">
    <property type="term" value="F:ATP hydrolysis activity"/>
    <property type="evidence" value="ECO:0007669"/>
    <property type="project" value="InterPro"/>
</dbReference>
<name>A0A8F7CF52_9ASPA</name>
<dbReference type="Gene3D" id="3.40.50.300">
    <property type="entry name" value="P-loop containing nucleotide triphosphate hydrolases"/>
    <property type="match status" value="1"/>
</dbReference>
<feature type="transmembrane region" description="Helical" evidence="9">
    <location>
        <begin position="66"/>
        <end position="85"/>
    </location>
</feature>
<comment type="similarity">
    <text evidence="3">Belongs to the Ycf2 family.</text>
</comment>
<comment type="subcellular location">
    <subcellularLocation>
        <location evidence="2">Plastid</location>
        <location evidence="2">Chloroplast stroma</location>
    </subcellularLocation>
</comment>
<dbReference type="GeneID" id="72510843"/>
<dbReference type="EMBL" id="MW879162">
    <property type="protein sequence ID" value="QXU60602.1"/>
    <property type="molecule type" value="Genomic_DNA"/>
</dbReference>
<keyword evidence="6 12" id="KW-0934">Plastid</keyword>
<dbReference type="InterPro" id="IPR027417">
    <property type="entry name" value="P-loop_NTPase"/>
</dbReference>
<evidence type="ECO:0000256" key="6">
    <source>
        <dbReference type="ARBA" id="ARBA00022640"/>
    </source>
</evidence>
<reference evidence="12" key="1">
    <citation type="journal article" date="2021" name="Plant Divers">
        <title>New taxa of tribe Gastrodieae (Epidendroideae, Orchidaceae) from Yunnan, China and its conservation implication.</title>
        <authorList>
            <person name="Liu Q."/>
            <person name="Ya J.-D."/>
            <person name="Wu X.-F."/>
            <person name="Shao B.-Y."/>
            <person name="Chi K.-B."/>
            <person name="Zheng H.-L."/>
            <person name="Li J.-W."/>
            <person name="Jin X.-H."/>
        </authorList>
    </citation>
    <scope>NUCLEOTIDE SEQUENCE</scope>
    <source>
        <strain evidence="12">Jin X.H.25023</strain>
    </source>
</reference>
<feature type="transmembrane region" description="Helical" evidence="9">
    <location>
        <begin position="377"/>
        <end position="394"/>
    </location>
</feature>
<feature type="domain" description="Ycf2 N-terminal" evidence="11">
    <location>
        <begin position="631"/>
        <end position="1040"/>
    </location>
</feature>
<evidence type="ECO:0000313" key="12">
    <source>
        <dbReference type="EMBL" id="QXU60602.1"/>
    </source>
</evidence>
<evidence type="ECO:0000256" key="8">
    <source>
        <dbReference type="ARBA" id="ARBA00022840"/>
    </source>
</evidence>
<dbReference type="SUPFAM" id="SSF52540">
    <property type="entry name" value="P-loop containing nucleoside triphosphate hydrolases"/>
    <property type="match status" value="1"/>
</dbReference>
<sequence>MIMKLNWIFELIETKNHRYLLNLWTNYNLVVFLTKILFQQEHFMKLFYFQNWSILFLSRDKNSSKYNGFISYLLFLFIIIILFHIKNKIIIEKKNIYLINILPINYNFIKSINNSLKEYYWSYNINNLKESLLHYLKNNEEEILLLTPIPIKKKNIYEFEFYRGSQWWRYWFVKKLTRIFLSCHLFQPNSILSEIFISLINKDKKDIEFIFCYYIDDLKYKNKEINFNLEKLLVILGNKSVCYIIYTFYKEALTINQDKSLGKLHKLYFKILSNIKDDSARSILMRIIISKQNEKDYKFIYDINNPFINFMNMNKDSKYSEYITFIYNTNINKLNDKLIIFKTSFIQKENKLDTFNLKKSYLYHILMEVFVFNIKRYIYLFLYNLYNIILDIYMGSKLLNNFYSNVESKEIGELFKIILYLIIIEKKFILFHPSDYFIKMNIMNKKKKIFDLVTRLKFIINEKIMMSYTLSYNIEYILFQLQKILDIFTIKDIKLRYLNLIGKDKEFQIEINKAISIVSIIKYTIKKNLSNFEKNKSKDNNNNNFFDPIIYQTNNTYSCKINNLFFEHNNILLRIVKYYYESLFLFLNKSLNYLFINISKIHIYRSKIHIYIYLIKKKKEEYKKEYYVQKEFNLSIRLHEQYNWLETSNSDIVSLKTYFFKINRFKLFKNKNNLWFYHNRVLLLKKKEPYINTYNYNFMYVNLLDSFILSGCKNIFSVSIGKNKYSFYLLNRNIRLPIKSKLIDIDILIDKYLSTSSFIYQLNNLYKYLHFTNITELLLHKYILSNRYIYETYLTKEQVFILEKNNIKSILDINISHLERYALYKYLIINRDSIMGLKYTYFFINKLPLPLFEHFKNQKEQDPILIYKSILKRIFYISRWDRLQAYMPCLLILTSWTYMKLIILDSIYDIFLSSIQNIKYIFYDTMNKLYGFIKFIIHELISNLQYIPINDTFNEILNNILLYKRYKINIKSYTASKNTSKLLCLIFIFIFTQLLFFYQSYCELQKEFEEIKFLIIPSYMMGLKRILSRYPIYKYNSFLVITEKFENYIFLKNFIKIKMWIKIIPNTINRIKFFKNTMLLSNISKYIFYLINKRYKIKKDWINDKIEIWVANNINIFDEEERKFLSQFLTLKEEKHLLNLLSDMDHEFISKNIFSFKINDQPGFISLHYLLDIHQIDINTYIFIFKRYILLERHILLSHFHKIRYSQIFCGFNRSNEKPFSLRLSLSYKGVLVIGSIGTGLSYFMKYITNKPLVPLITIFISKFWGYKQKTTKFKLFDYFDNNVNSVDNTDDIYIKNINMLDMSTASNLDQLGLILQFELAKEISPCIIWIPNIHYLQRSEFNYFYIGVGILDNYLFGDIERSYLGKIIVIASTQIPKKVDPVLIDTNRFNICINIRRLILSQQQKQFFIISYTRGFYFENKMFRANKNKINTGYFAMIDLITIINEVLSLSTTQNSSNIEMNIIISASHIRNWNYISKIISIKKNDLLLYQIGRAFINNVFIRNLLLDPISIYLNNKSCIRWNYFMYKWYLEFGTSIKKLTILFYIFNCFAGLVAKDIFYLYEGDNKIILYEFIDNEFYIVKGLLQLEGDESMYLPNFFGIERYFNNFYNNKITLFNRLKLIYCREWFDKNVYEEEILSLLQFENNDVHNIVWAPSIEQLCDKLYYFIIIGSEYFKYVSSEEYLKGLFFSQTKFPAYTSKCWFINIKKPIYNHRFIIINWFFYIYNTLILYEIYQYLLNIFLYNNILLYKLRKDLLRNKWIFSDEINNNIYNI</sequence>
<dbReference type="RefSeq" id="YP_010375684.1">
    <property type="nucleotide sequence ID" value="NC_063317.1"/>
</dbReference>
<keyword evidence="9" id="KW-1133">Transmembrane helix</keyword>
<feature type="transmembrane region" description="Helical" evidence="9">
    <location>
        <begin position="20"/>
        <end position="38"/>
    </location>
</feature>
<evidence type="ECO:0000256" key="4">
    <source>
        <dbReference type="ARBA" id="ARBA00018950"/>
    </source>
</evidence>
<evidence type="ECO:0000256" key="9">
    <source>
        <dbReference type="SAM" id="Phobius"/>
    </source>
</evidence>
<proteinExistence type="inferred from homology"/>
<reference evidence="12" key="2">
    <citation type="submission" date="2021-04" db="EMBL/GenBank/DDBJ databases">
        <authorList>
            <person name="Shao B."/>
        </authorList>
    </citation>
    <scope>NUCLEOTIDE SEQUENCE</scope>
    <source>
        <strain evidence="12">Jin X.H.25023</strain>
    </source>
</reference>
<evidence type="ECO:0000256" key="2">
    <source>
        <dbReference type="ARBA" id="ARBA00004470"/>
    </source>
</evidence>
<evidence type="ECO:0000259" key="10">
    <source>
        <dbReference type="Pfam" id="PF00004"/>
    </source>
</evidence>
<geneLocation type="chloroplast" evidence="12"/>
<dbReference type="InterPro" id="IPR003959">
    <property type="entry name" value="ATPase_AAA_core"/>
</dbReference>
<keyword evidence="5 12" id="KW-0150">Chloroplast</keyword>
<gene>
    <name evidence="12" type="primary">ycf2</name>
</gene>